<evidence type="ECO:0000313" key="1">
    <source>
        <dbReference type="EMBL" id="UZE97284.1"/>
    </source>
</evidence>
<reference evidence="1" key="1">
    <citation type="submission" date="2022-06" db="EMBL/GenBank/DDBJ databases">
        <title>Alkalimarinus sp. nov., isolated from gut of a Alitta virens.</title>
        <authorList>
            <person name="Yang A.I."/>
            <person name="Shin N.-R."/>
        </authorList>
    </citation>
    <scope>NUCLEOTIDE SEQUENCE</scope>
    <source>
        <strain evidence="1">A2M4</strain>
    </source>
</reference>
<gene>
    <name evidence="1" type="ORF">NKI27_05905</name>
</gene>
<evidence type="ECO:0000313" key="2">
    <source>
        <dbReference type="Proteomes" id="UP001163739"/>
    </source>
</evidence>
<accession>A0ABY6N5K3</accession>
<dbReference type="EMBL" id="CP100390">
    <property type="protein sequence ID" value="UZE97284.1"/>
    <property type="molecule type" value="Genomic_DNA"/>
</dbReference>
<dbReference type="RefSeq" id="WP_265048761.1">
    <property type="nucleotide sequence ID" value="NZ_CP100390.1"/>
</dbReference>
<sequence length="89" mass="9929">MGKVIRVNFNHAPSIIAYSADVYSQDMKKHQFQLLSESIVDAYHAFINEASIVGVKVVKCIAIYKGTLNTRELSQPPVSVWHMQSGKHG</sequence>
<proteinExistence type="predicted"/>
<keyword evidence="2" id="KW-1185">Reference proteome</keyword>
<organism evidence="1 2">
    <name type="scientific">Alkalimarinus alittae</name>
    <dbReference type="NCBI Taxonomy" id="2961619"/>
    <lineage>
        <taxon>Bacteria</taxon>
        <taxon>Pseudomonadati</taxon>
        <taxon>Pseudomonadota</taxon>
        <taxon>Gammaproteobacteria</taxon>
        <taxon>Alteromonadales</taxon>
        <taxon>Alteromonadaceae</taxon>
        <taxon>Alkalimarinus</taxon>
    </lineage>
</organism>
<protein>
    <submittedName>
        <fullName evidence="1">Uncharacterized protein</fullName>
    </submittedName>
</protein>
<name>A0ABY6N5K3_9ALTE</name>
<dbReference type="Proteomes" id="UP001163739">
    <property type="component" value="Chromosome"/>
</dbReference>